<feature type="transmembrane region" description="Helical" evidence="7">
    <location>
        <begin position="203"/>
        <end position="222"/>
    </location>
</feature>
<dbReference type="InterPro" id="IPR035906">
    <property type="entry name" value="MetI-like_sf"/>
</dbReference>
<dbReference type="SUPFAM" id="SSF161098">
    <property type="entry name" value="MetI-like"/>
    <property type="match status" value="1"/>
</dbReference>
<evidence type="ECO:0000313" key="10">
    <source>
        <dbReference type="Proteomes" id="UP000295573"/>
    </source>
</evidence>
<proteinExistence type="inferred from homology"/>
<evidence type="ECO:0000256" key="3">
    <source>
        <dbReference type="ARBA" id="ARBA00022475"/>
    </source>
</evidence>
<keyword evidence="2 7" id="KW-0813">Transport</keyword>
<keyword evidence="6 7" id="KW-0472">Membrane</keyword>
<feature type="transmembrane region" description="Helical" evidence="7">
    <location>
        <begin position="7"/>
        <end position="29"/>
    </location>
</feature>
<dbReference type="EMBL" id="SLWR01000002">
    <property type="protein sequence ID" value="TCO50182.1"/>
    <property type="molecule type" value="Genomic_DNA"/>
</dbReference>
<keyword evidence="4 7" id="KW-0812">Transmembrane</keyword>
<comment type="subcellular location">
    <subcellularLocation>
        <location evidence="1 7">Cell membrane</location>
        <topology evidence="1 7">Multi-pass membrane protein</topology>
    </subcellularLocation>
</comment>
<evidence type="ECO:0000256" key="1">
    <source>
        <dbReference type="ARBA" id="ARBA00004651"/>
    </source>
</evidence>
<keyword evidence="9" id="KW-0762">Sugar transport</keyword>
<keyword evidence="5 7" id="KW-1133">Transmembrane helix</keyword>
<evidence type="ECO:0000313" key="9">
    <source>
        <dbReference type="EMBL" id="TCO50182.1"/>
    </source>
</evidence>
<gene>
    <name evidence="9" type="ORF">EV646_102256</name>
</gene>
<evidence type="ECO:0000256" key="5">
    <source>
        <dbReference type="ARBA" id="ARBA00022989"/>
    </source>
</evidence>
<keyword evidence="10" id="KW-1185">Reference proteome</keyword>
<evidence type="ECO:0000256" key="2">
    <source>
        <dbReference type="ARBA" id="ARBA00022448"/>
    </source>
</evidence>
<name>A0A4R2IYV8_9ACTN</name>
<dbReference type="PROSITE" id="PS50928">
    <property type="entry name" value="ABC_TM1"/>
    <property type="match status" value="1"/>
</dbReference>
<feature type="transmembrane region" description="Helical" evidence="7">
    <location>
        <begin position="265"/>
        <end position="289"/>
    </location>
</feature>
<organism evidence="9 10">
    <name type="scientific">Kribbella antiqua</name>
    <dbReference type="NCBI Taxonomy" id="2512217"/>
    <lineage>
        <taxon>Bacteria</taxon>
        <taxon>Bacillati</taxon>
        <taxon>Actinomycetota</taxon>
        <taxon>Actinomycetes</taxon>
        <taxon>Propionibacteriales</taxon>
        <taxon>Kribbellaceae</taxon>
        <taxon>Kribbella</taxon>
    </lineage>
</organism>
<evidence type="ECO:0000259" key="8">
    <source>
        <dbReference type="PROSITE" id="PS50928"/>
    </source>
</evidence>
<dbReference type="GO" id="GO:0055085">
    <property type="term" value="P:transmembrane transport"/>
    <property type="evidence" value="ECO:0007669"/>
    <property type="project" value="InterPro"/>
</dbReference>
<dbReference type="PANTHER" id="PTHR43005">
    <property type="entry name" value="BLR7065 PROTEIN"/>
    <property type="match status" value="1"/>
</dbReference>
<evidence type="ECO:0000256" key="7">
    <source>
        <dbReference type="RuleBase" id="RU363032"/>
    </source>
</evidence>
<feature type="transmembrane region" description="Helical" evidence="7">
    <location>
        <begin position="106"/>
        <end position="125"/>
    </location>
</feature>
<dbReference type="GO" id="GO:0005886">
    <property type="term" value="C:plasma membrane"/>
    <property type="evidence" value="ECO:0007669"/>
    <property type="project" value="UniProtKB-SubCell"/>
</dbReference>
<feature type="transmembrane region" description="Helical" evidence="7">
    <location>
        <begin position="72"/>
        <end position="94"/>
    </location>
</feature>
<dbReference type="InterPro" id="IPR000515">
    <property type="entry name" value="MetI-like"/>
</dbReference>
<feature type="domain" description="ABC transmembrane type-1" evidence="8">
    <location>
        <begin position="68"/>
        <end position="284"/>
    </location>
</feature>
<dbReference type="AlphaFoldDB" id="A0A4R2IYV8"/>
<dbReference type="Proteomes" id="UP000295573">
    <property type="component" value="Unassembled WGS sequence"/>
</dbReference>
<dbReference type="CDD" id="cd06261">
    <property type="entry name" value="TM_PBP2"/>
    <property type="match status" value="1"/>
</dbReference>
<comment type="caution">
    <text evidence="9">The sequence shown here is derived from an EMBL/GenBank/DDBJ whole genome shotgun (WGS) entry which is preliminary data.</text>
</comment>
<dbReference type="PANTHER" id="PTHR43005:SF2">
    <property type="entry name" value="INTEGRAL MEMBRANE SUGAR TRANSPORT PROTEIN"/>
    <property type="match status" value="1"/>
</dbReference>
<dbReference type="OrthoDB" id="9804439at2"/>
<accession>A0A4R2IYV8</accession>
<evidence type="ECO:0000256" key="4">
    <source>
        <dbReference type="ARBA" id="ARBA00022692"/>
    </source>
</evidence>
<dbReference type="RefSeq" id="WP_132145334.1">
    <property type="nucleotide sequence ID" value="NZ_SLWR01000002.1"/>
</dbReference>
<dbReference type="Gene3D" id="1.10.3720.10">
    <property type="entry name" value="MetI-like"/>
    <property type="match status" value="1"/>
</dbReference>
<comment type="similarity">
    <text evidence="7">Belongs to the binding-protein-dependent transport system permease family.</text>
</comment>
<protein>
    <submittedName>
        <fullName evidence="9">Multiple sugar transport system permease protein</fullName>
    </submittedName>
</protein>
<reference evidence="9 10" key="1">
    <citation type="journal article" date="2015" name="Stand. Genomic Sci.">
        <title>Genomic Encyclopedia of Bacterial and Archaeal Type Strains, Phase III: the genomes of soil and plant-associated and newly described type strains.</title>
        <authorList>
            <person name="Whitman W.B."/>
            <person name="Woyke T."/>
            <person name="Klenk H.P."/>
            <person name="Zhou Y."/>
            <person name="Lilburn T.G."/>
            <person name="Beck B.J."/>
            <person name="De Vos P."/>
            <person name="Vandamme P."/>
            <person name="Eisen J.A."/>
            <person name="Garrity G."/>
            <person name="Hugenholtz P."/>
            <person name="Kyrpides N.C."/>
        </authorList>
    </citation>
    <scope>NUCLEOTIDE SEQUENCE [LARGE SCALE GENOMIC DNA]</scope>
    <source>
        <strain evidence="9 10">VKM Ac-2541</strain>
    </source>
</reference>
<feature type="transmembrane region" description="Helical" evidence="7">
    <location>
        <begin position="157"/>
        <end position="182"/>
    </location>
</feature>
<keyword evidence="3" id="KW-1003">Cell membrane</keyword>
<dbReference type="Pfam" id="PF00528">
    <property type="entry name" value="BPD_transp_1"/>
    <property type="match status" value="1"/>
</dbReference>
<sequence length="296" mass="32040">MRLTDRRFALVLIAPAALFLAAFVAWPLLRFVSNAFYEISPIAGGPRRFVGFENFATAFAAPAFQGAALRTIVYTVIVVALEFTFGLAVALVFAALGSRSAVFRTVFMYPLMVAPVVAGLLWRFLLIDNFGILNELLRRAGLLHSTDQIAWLSNPKIALFSVALPDIWLTTSFITLVLFAGLQNVPGDVIEAARIDGVRFPTLLFRIILPLLRPVIAVALIVRGIDAARAFDIILIQTSGGPQDSTTTLSLLIYRTMTRNGDPGLASAMGTVYLIGMLVVAAVAIFAIWRPGGDQA</sequence>
<evidence type="ECO:0000256" key="6">
    <source>
        <dbReference type="ARBA" id="ARBA00023136"/>
    </source>
</evidence>